<proteinExistence type="predicted"/>
<organism evidence="1 2">
    <name type="scientific">Acinetobacter pecorum</name>
    <dbReference type="NCBI Taxonomy" id="2762215"/>
    <lineage>
        <taxon>Bacteria</taxon>
        <taxon>Pseudomonadati</taxon>
        <taxon>Pseudomonadota</taxon>
        <taxon>Gammaproteobacteria</taxon>
        <taxon>Moraxellales</taxon>
        <taxon>Moraxellaceae</taxon>
        <taxon>Acinetobacter</taxon>
    </lineage>
</organism>
<protein>
    <submittedName>
        <fullName evidence="1">Uncharacterized protein</fullName>
    </submittedName>
</protein>
<evidence type="ECO:0000313" key="1">
    <source>
        <dbReference type="EMBL" id="MBD8008455.1"/>
    </source>
</evidence>
<dbReference type="EMBL" id="JACSPT010000003">
    <property type="protein sequence ID" value="MBD8008455.1"/>
    <property type="molecule type" value="Genomic_DNA"/>
</dbReference>
<gene>
    <name evidence="1" type="ORF">H9629_03780</name>
</gene>
<sequence>MWKALQHTFIASTADELPLHLREATRKMQLAINRLESTANLNLFKTDYLE</sequence>
<keyword evidence="2" id="KW-1185">Reference proteome</keyword>
<reference evidence="1 2" key="1">
    <citation type="submission" date="2020-08" db="EMBL/GenBank/DDBJ databases">
        <title>A Genomic Blueprint of the Chicken Gut Microbiome.</title>
        <authorList>
            <person name="Gilroy R."/>
            <person name="Ravi A."/>
            <person name="Getino M."/>
            <person name="Pursley I."/>
            <person name="Horton D.L."/>
            <person name="Alikhan N.-F."/>
            <person name="Baker D."/>
            <person name="Gharbi K."/>
            <person name="Hall N."/>
            <person name="Watson M."/>
            <person name="Adriaenssens E.M."/>
            <person name="Foster-Nyarko E."/>
            <person name="Jarju S."/>
            <person name="Secka A."/>
            <person name="Antonio M."/>
            <person name="Oren A."/>
            <person name="Chaudhuri R."/>
            <person name="La Ragione R.M."/>
            <person name="Hildebrand F."/>
            <person name="Pallen M.J."/>
        </authorList>
    </citation>
    <scope>NUCLEOTIDE SEQUENCE [LARGE SCALE GENOMIC DNA]</scope>
    <source>
        <strain evidence="1 2">Sa1BUA6</strain>
    </source>
</reference>
<evidence type="ECO:0000313" key="2">
    <source>
        <dbReference type="Proteomes" id="UP000621930"/>
    </source>
</evidence>
<dbReference type="Proteomes" id="UP000621930">
    <property type="component" value="Unassembled WGS sequence"/>
</dbReference>
<comment type="caution">
    <text evidence="1">The sequence shown here is derived from an EMBL/GenBank/DDBJ whole genome shotgun (WGS) entry which is preliminary data.</text>
</comment>
<dbReference type="RefSeq" id="WP_171254956.1">
    <property type="nucleotide sequence ID" value="NZ_JACSPT010000003.1"/>
</dbReference>
<name>A0ABR8VUK8_9GAMM</name>
<accession>A0ABR8VUK8</accession>